<organism evidence="1 2">
    <name type="scientific">Staurois parvus</name>
    <dbReference type="NCBI Taxonomy" id="386267"/>
    <lineage>
        <taxon>Eukaryota</taxon>
        <taxon>Metazoa</taxon>
        <taxon>Chordata</taxon>
        <taxon>Craniata</taxon>
        <taxon>Vertebrata</taxon>
        <taxon>Euteleostomi</taxon>
        <taxon>Amphibia</taxon>
        <taxon>Batrachia</taxon>
        <taxon>Anura</taxon>
        <taxon>Neobatrachia</taxon>
        <taxon>Ranoidea</taxon>
        <taxon>Ranidae</taxon>
        <taxon>Staurois</taxon>
    </lineage>
</organism>
<dbReference type="PANTHER" id="PTHR45912">
    <property type="entry name" value="CILIA- AND FLAGELLA-ASSOCIATED PROTEIN 47"/>
    <property type="match status" value="1"/>
</dbReference>
<protein>
    <submittedName>
        <fullName evidence="1">Uncharacterized protein</fullName>
    </submittedName>
</protein>
<feature type="non-terminal residue" evidence="1">
    <location>
        <position position="116"/>
    </location>
</feature>
<evidence type="ECO:0000313" key="2">
    <source>
        <dbReference type="Proteomes" id="UP001162483"/>
    </source>
</evidence>
<proteinExistence type="predicted"/>
<name>A0ABN9GD86_9NEOB</name>
<dbReference type="Proteomes" id="UP001162483">
    <property type="component" value="Unassembled WGS sequence"/>
</dbReference>
<evidence type="ECO:0000313" key="1">
    <source>
        <dbReference type="EMBL" id="CAI9606919.1"/>
    </source>
</evidence>
<sequence length="116" mass="13161">MDVLHFHVLVAGGGVTGDDKFTLQPKETFPYVAKFSPTRTGISNASVIFQCDIFGEFWYELQMSSEKPAPIKVPEVACELGKWTRFIIPLHNPTQETFELQTINTNPENFLVEMDH</sequence>
<reference evidence="1" key="1">
    <citation type="submission" date="2023-05" db="EMBL/GenBank/DDBJ databases">
        <authorList>
            <person name="Stuckert A."/>
        </authorList>
    </citation>
    <scope>NUCLEOTIDE SEQUENCE</scope>
</reference>
<gene>
    <name evidence="1" type="ORF">SPARVUS_LOCUS13856185</name>
</gene>
<accession>A0ABN9GD86</accession>
<keyword evidence="2" id="KW-1185">Reference proteome</keyword>
<dbReference type="EMBL" id="CATNWA010018365">
    <property type="protein sequence ID" value="CAI9606919.1"/>
    <property type="molecule type" value="Genomic_DNA"/>
</dbReference>
<dbReference type="PANTHER" id="PTHR45912:SF3">
    <property type="entry name" value="CILIA- AND FLAGELLA-ASSOCIATED PROTEIN 47"/>
    <property type="match status" value="1"/>
</dbReference>
<comment type="caution">
    <text evidence="1">The sequence shown here is derived from an EMBL/GenBank/DDBJ whole genome shotgun (WGS) entry which is preliminary data.</text>
</comment>